<evidence type="ECO:0000256" key="5">
    <source>
        <dbReference type="ARBA" id="ARBA00023163"/>
    </source>
</evidence>
<dbReference type="InterPro" id="IPR039425">
    <property type="entry name" value="RNA_pol_sigma-70-like"/>
</dbReference>
<organism evidence="9 10">
    <name type="scientific">Nitrospirillum amazonense</name>
    <dbReference type="NCBI Taxonomy" id="28077"/>
    <lineage>
        <taxon>Bacteria</taxon>
        <taxon>Pseudomonadati</taxon>
        <taxon>Pseudomonadota</taxon>
        <taxon>Alphaproteobacteria</taxon>
        <taxon>Rhodospirillales</taxon>
        <taxon>Azospirillaceae</taxon>
        <taxon>Nitrospirillum</taxon>
    </lineage>
</organism>
<keyword evidence="4 6" id="KW-0238">DNA-binding</keyword>
<dbReference type="InterPro" id="IPR000838">
    <property type="entry name" value="RNA_pol_sigma70_ECF_CS"/>
</dbReference>
<feature type="domain" description="RNA polymerase sigma factor 70 region 4 type 2" evidence="8">
    <location>
        <begin position="106"/>
        <end position="157"/>
    </location>
</feature>
<comment type="caution">
    <text evidence="9">The sequence shown here is derived from an EMBL/GenBank/DDBJ whole genome shotgun (WGS) entry which is preliminary data.</text>
</comment>
<dbReference type="Pfam" id="PF04542">
    <property type="entry name" value="Sigma70_r2"/>
    <property type="match status" value="1"/>
</dbReference>
<dbReference type="InterPro" id="IPR013325">
    <property type="entry name" value="RNA_pol_sigma_r2"/>
</dbReference>
<gene>
    <name evidence="9" type="ORF">FBZ90_11168</name>
</gene>
<dbReference type="Pfam" id="PF08281">
    <property type="entry name" value="Sigma70_r4_2"/>
    <property type="match status" value="1"/>
</dbReference>
<dbReference type="AlphaFoldDB" id="A0A560GYG3"/>
<evidence type="ECO:0000259" key="8">
    <source>
        <dbReference type="Pfam" id="PF08281"/>
    </source>
</evidence>
<keyword evidence="3 6" id="KW-0731">Sigma factor</keyword>
<dbReference type="PANTHER" id="PTHR43133:SF25">
    <property type="entry name" value="RNA POLYMERASE SIGMA FACTOR RFAY-RELATED"/>
    <property type="match status" value="1"/>
</dbReference>
<dbReference type="Gene3D" id="1.10.10.10">
    <property type="entry name" value="Winged helix-like DNA-binding domain superfamily/Winged helix DNA-binding domain"/>
    <property type="match status" value="1"/>
</dbReference>
<dbReference type="Gene3D" id="1.10.1740.10">
    <property type="match status" value="1"/>
</dbReference>
<keyword evidence="10" id="KW-1185">Reference proteome</keyword>
<reference evidence="9 10" key="1">
    <citation type="submission" date="2019-06" db="EMBL/GenBank/DDBJ databases">
        <title>Genomic Encyclopedia of Type Strains, Phase IV (KMG-V): Genome sequencing to study the core and pangenomes of soil and plant-associated prokaryotes.</title>
        <authorList>
            <person name="Whitman W."/>
        </authorList>
    </citation>
    <scope>NUCLEOTIDE SEQUENCE [LARGE SCALE GENOMIC DNA]</scope>
    <source>
        <strain evidence="9 10">BR 11622</strain>
    </source>
</reference>
<name>A0A560GYG3_9PROT</name>
<dbReference type="RefSeq" id="WP_145734465.1">
    <property type="nucleotide sequence ID" value="NZ_VITR01000011.1"/>
</dbReference>
<evidence type="ECO:0000256" key="1">
    <source>
        <dbReference type="ARBA" id="ARBA00010641"/>
    </source>
</evidence>
<accession>A0A560GYG3</accession>
<dbReference type="NCBIfam" id="TIGR02937">
    <property type="entry name" value="sigma70-ECF"/>
    <property type="match status" value="1"/>
</dbReference>
<dbReference type="PROSITE" id="PS01063">
    <property type="entry name" value="SIGMA70_ECF"/>
    <property type="match status" value="1"/>
</dbReference>
<dbReference type="CDD" id="cd06171">
    <property type="entry name" value="Sigma70_r4"/>
    <property type="match status" value="1"/>
</dbReference>
<dbReference type="GO" id="GO:0016987">
    <property type="term" value="F:sigma factor activity"/>
    <property type="evidence" value="ECO:0007669"/>
    <property type="project" value="UniProtKB-KW"/>
</dbReference>
<dbReference type="Proteomes" id="UP000315751">
    <property type="component" value="Unassembled WGS sequence"/>
</dbReference>
<dbReference type="SUPFAM" id="SSF88659">
    <property type="entry name" value="Sigma3 and sigma4 domains of RNA polymerase sigma factors"/>
    <property type="match status" value="1"/>
</dbReference>
<feature type="domain" description="RNA polymerase sigma-70 region 2" evidence="7">
    <location>
        <begin position="15"/>
        <end position="79"/>
    </location>
</feature>
<dbReference type="InterPro" id="IPR013324">
    <property type="entry name" value="RNA_pol_sigma_r3/r4-like"/>
</dbReference>
<keyword evidence="5 6" id="KW-0804">Transcription</keyword>
<dbReference type="GO" id="GO:0006352">
    <property type="term" value="P:DNA-templated transcription initiation"/>
    <property type="evidence" value="ECO:0007669"/>
    <property type="project" value="InterPro"/>
</dbReference>
<evidence type="ECO:0000313" key="10">
    <source>
        <dbReference type="Proteomes" id="UP000315751"/>
    </source>
</evidence>
<dbReference type="InterPro" id="IPR013249">
    <property type="entry name" value="RNA_pol_sigma70_r4_t2"/>
</dbReference>
<evidence type="ECO:0000256" key="4">
    <source>
        <dbReference type="ARBA" id="ARBA00023125"/>
    </source>
</evidence>
<dbReference type="OrthoDB" id="9803470at2"/>
<dbReference type="SUPFAM" id="SSF88946">
    <property type="entry name" value="Sigma2 domain of RNA polymerase sigma factors"/>
    <property type="match status" value="1"/>
</dbReference>
<proteinExistence type="inferred from homology"/>
<evidence type="ECO:0000256" key="2">
    <source>
        <dbReference type="ARBA" id="ARBA00023015"/>
    </source>
</evidence>
<sequence length="179" mass="19934">MSVEPYLGFHGDVLELLPSLRAFAKSLARNDADTEDLVQETVVRAWAHAGQFHPGSCLRAWLFTILRNHFYAMVKQRRREQGDPDGAYYAQLAVEPRQEWRIRGREVAAALARLPVEQRQALLLVGAGGASYEEAADRCGCAVGTVKSRVNRARSRLMKLNDPMPASIFKRPAPTAFVA</sequence>
<comment type="similarity">
    <text evidence="1 6">Belongs to the sigma-70 factor family. ECF subfamily.</text>
</comment>
<dbReference type="EMBL" id="VITR01000011">
    <property type="protein sequence ID" value="TWB39073.1"/>
    <property type="molecule type" value="Genomic_DNA"/>
</dbReference>
<protein>
    <recommendedName>
        <fullName evidence="6">RNA polymerase sigma factor</fullName>
    </recommendedName>
</protein>
<evidence type="ECO:0000313" key="9">
    <source>
        <dbReference type="EMBL" id="TWB39073.1"/>
    </source>
</evidence>
<dbReference type="InterPro" id="IPR036388">
    <property type="entry name" value="WH-like_DNA-bd_sf"/>
</dbReference>
<evidence type="ECO:0000259" key="7">
    <source>
        <dbReference type="Pfam" id="PF04542"/>
    </source>
</evidence>
<dbReference type="InterPro" id="IPR007627">
    <property type="entry name" value="RNA_pol_sigma70_r2"/>
</dbReference>
<dbReference type="GO" id="GO:0003677">
    <property type="term" value="F:DNA binding"/>
    <property type="evidence" value="ECO:0007669"/>
    <property type="project" value="UniProtKB-KW"/>
</dbReference>
<dbReference type="InterPro" id="IPR014284">
    <property type="entry name" value="RNA_pol_sigma-70_dom"/>
</dbReference>
<keyword evidence="2 6" id="KW-0805">Transcription regulation</keyword>
<dbReference type="PANTHER" id="PTHR43133">
    <property type="entry name" value="RNA POLYMERASE ECF-TYPE SIGMA FACTO"/>
    <property type="match status" value="1"/>
</dbReference>
<evidence type="ECO:0000256" key="3">
    <source>
        <dbReference type="ARBA" id="ARBA00023082"/>
    </source>
</evidence>
<evidence type="ECO:0000256" key="6">
    <source>
        <dbReference type="RuleBase" id="RU000716"/>
    </source>
</evidence>